<evidence type="ECO:0000313" key="1">
    <source>
        <dbReference type="EMBL" id="PJR06070.1"/>
    </source>
</evidence>
<organism evidence="1 2">
    <name type="scientific">Rhizobium meliloti</name>
    <name type="common">Ensifer meliloti</name>
    <name type="synonym">Sinorhizobium meliloti</name>
    <dbReference type="NCBI Taxonomy" id="382"/>
    <lineage>
        <taxon>Bacteria</taxon>
        <taxon>Pseudomonadati</taxon>
        <taxon>Pseudomonadota</taxon>
        <taxon>Alphaproteobacteria</taxon>
        <taxon>Hyphomicrobiales</taxon>
        <taxon>Rhizobiaceae</taxon>
        <taxon>Sinorhizobium/Ensifer group</taxon>
        <taxon>Sinorhizobium</taxon>
    </lineage>
</organism>
<sequence length="72" mass="8251">MLFDAIIKLRNQQAMSFYSSTNLWHLYIQLGSIESFFDRYQKFSLLSGPLPNGDSHGANLFWGASLQSQLSY</sequence>
<name>A0A2J0YSF5_RHIML</name>
<comment type="caution">
    <text evidence="1">The sequence shown here is derived from an EMBL/GenBank/DDBJ whole genome shotgun (WGS) entry which is preliminary data.</text>
</comment>
<dbReference type="AlphaFoldDB" id="A0A2J0YSF5"/>
<protein>
    <submittedName>
        <fullName evidence="1">Uncharacterized protein</fullName>
    </submittedName>
</protein>
<dbReference type="EMBL" id="NJGD01000171">
    <property type="protein sequence ID" value="PJR06070.1"/>
    <property type="molecule type" value="Genomic_DNA"/>
</dbReference>
<accession>A0A2J0YSF5</accession>
<evidence type="ECO:0000313" key="2">
    <source>
        <dbReference type="Proteomes" id="UP000231987"/>
    </source>
</evidence>
<reference evidence="1 2" key="1">
    <citation type="submission" date="2017-06" db="EMBL/GenBank/DDBJ databases">
        <title>Ensifer strains isolated from leguminous trees and herbs display diverse denitrification phenotypes with some acting as strong N2O sinks.</title>
        <authorList>
            <person name="Woliy K."/>
            <person name="Mania D."/>
            <person name="Bakken L.R."/>
            <person name="Frostegard A."/>
        </authorList>
    </citation>
    <scope>NUCLEOTIDE SEQUENCE [LARGE SCALE GENOMIC DNA]</scope>
    <source>
        <strain evidence="1 2">AC50a</strain>
    </source>
</reference>
<proteinExistence type="predicted"/>
<dbReference type="Proteomes" id="UP000231987">
    <property type="component" value="Unassembled WGS sequence"/>
</dbReference>
<gene>
    <name evidence="1" type="ORF">CEJ86_33805</name>
</gene>